<feature type="domain" description="Response regulatory" evidence="2">
    <location>
        <begin position="16"/>
        <end position="129"/>
    </location>
</feature>
<dbReference type="Pfam" id="PF00072">
    <property type="entry name" value="Response_reg"/>
    <property type="match status" value="1"/>
</dbReference>
<feature type="modified residue" description="4-aspartylphosphate" evidence="1">
    <location>
        <position position="69"/>
    </location>
</feature>
<dbReference type="SMART" id="SM00448">
    <property type="entry name" value="REC"/>
    <property type="match status" value="1"/>
</dbReference>
<organism evidence="4 5">
    <name type="scientific">Hymenobacter setariae</name>
    <dbReference type="NCBI Taxonomy" id="2594794"/>
    <lineage>
        <taxon>Bacteria</taxon>
        <taxon>Pseudomonadati</taxon>
        <taxon>Bacteroidota</taxon>
        <taxon>Cytophagia</taxon>
        <taxon>Cytophagales</taxon>
        <taxon>Hymenobacteraceae</taxon>
        <taxon>Hymenobacter</taxon>
    </lineage>
</organism>
<dbReference type="Proteomes" id="UP000317624">
    <property type="component" value="Unassembled WGS sequence"/>
</dbReference>
<dbReference type="Pfam" id="PF04397">
    <property type="entry name" value="LytTR"/>
    <property type="match status" value="1"/>
</dbReference>
<dbReference type="AlphaFoldDB" id="A0A558BVG9"/>
<dbReference type="PROSITE" id="PS50930">
    <property type="entry name" value="HTH_LYTTR"/>
    <property type="match status" value="1"/>
</dbReference>
<sequence>MPTTLPEPAPILPPLRCLVVDDDPLSVQIVLNCIANTPFLQAVGSCSSGMEAAEVLRTQAEPIDVLFLDIEMPLMSGLDLLRLQAELPQVVLITSSDHYAVQAFEFAVADYLLKPLSYPRFLQAAQKVLENITAERTAEPDTLSPTPTSTTEPDFTFVKMDTKLVRVDFREVQYVEALGDYVHIVTTQSKLIVYSTMRAIEEKFPPSQFLRVHRSFIANINCIQALEDNSLLVRDKYIPVGQTYLRNVLQRLNRL</sequence>
<evidence type="ECO:0000313" key="4">
    <source>
        <dbReference type="EMBL" id="TVT40515.1"/>
    </source>
</evidence>
<evidence type="ECO:0000313" key="5">
    <source>
        <dbReference type="Proteomes" id="UP000317624"/>
    </source>
</evidence>
<keyword evidence="5" id="KW-1185">Reference proteome</keyword>
<protein>
    <submittedName>
        <fullName evidence="4">Response regulator transcription factor</fullName>
    </submittedName>
</protein>
<dbReference type="InterPro" id="IPR001789">
    <property type="entry name" value="Sig_transdc_resp-reg_receiver"/>
</dbReference>
<evidence type="ECO:0000259" key="3">
    <source>
        <dbReference type="PROSITE" id="PS50930"/>
    </source>
</evidence>
<dbReference type="OrthoDB" id="236568at2"/>
<dbReference type="RefSeq" id="WP_144848516.1">
    <property type="nucleotide sequence ID" value="NZ_VMRJ01000003.1"/>
</dbReference>
<gene>
    <name evidence="4" type="ORF">FNT36_13640</name>
</gene>
<comment type="caution">
    <text evidence="4">The sequence shown here is derived from an EMBL/GenBank/DDBJ whole genome shotgun (WGS) entry which is preliminary data.</text>
</comment>
<name>A0A558BVG9_9BACT</name>
<dbReference type="PROSITE" id="PS50110">
    <property type="entry name" value="RESPONSE_REGULATORY"/>
    <property type="match status" value="1"/>
</dbReference>
<dbReference type="PANTHER" id="PTHR37299">
    <property type="entry name" value="TRANSCRIPTIONAL REGULATOR-RELATED"/>
    <property type="match status" value="1"/>
</dbReference>
<dbReference type="InterPro" id="IPR007492">
    <property type="entry name" value="LytTR_DNA-bd_dom"/>
</dbReference>
<evidence type="ECO:0000256" key="1">
    <source>
        <dbReference type="PROSITE-ProRule" id="PRU00169"/>
    </source>
</evidence>
<proteinExistence type="predicted"/>
<dbReference type="EMBL" id="VMRJ01000003">
    <property type="protein sequence ID" value="TVT40515.1"/>
    <property type="molecule type" value="Genomic_DNA"/>
</dbReference>
<dbReference type="GO" id="GO:0003677">
    <property type="term" value="F:DNA binding"/>
    <property type="evidence" value="ECO:0007669"/>
    <property type="project" value="InterPro"/>
</dbReference>
<dbReference type="SUPFAM" id="SSF52172">
    <property type="entry name" value="CheY-like"/>
    <property type="match status" value="1"/>
</dbReference>
<dbReference type="PANTHER" id="PTHR37299:SF1">
    <property type="entry name" value="STAGE 0 SPORULATION PROTEIN A HOMOLOG"/>
    <property type="match status" value="1"/>
</dbReference>
<dbReference type="Gene3D" id="3.40.50.2300">
    <property type="match status" value="1"/>
</dbReference>
<dbReference type="SMART" id="SM00850">
    <property type="entry name" value="LytTR"/>
    <property type="match status" value="1"/>
</dbReference>
<evidence type="ECO:0000259" key="2">
    <source>
        <dbReference type="PROSITE" id="PS50110"/>
    </source>
</evidence>
<feature type="domain" description="HTH LytTR-type" evidence="3">
    <location>
        <begin position="155"/>
        <end position="254"/>
    </location>
</feature>
<dbReference type="InterPro" id="IPR046947">
    <property type="entry name" value="LytR-like"/>
</dbReference>
<accession>A0A558BVG9</accession>
<dbReference type="Gene3D" id="2.40.50.1020">
    <property type="entry name" value="LytTr DNA-binding domain"/>
    <property type="match status" value="1"/>
</dbReference>
<keyword evidence="1" id="KW-0597">Phosphoprotein</keyword>
<dbReference type="InterPro" id="IPR011006">
    <property type="entry name" value="CheY-like_superfamily"/>
</dbReference>
<dbReference type="GO" id="GO:0000156">
    <property type="term" value="F:phosphorelay response regulator activity"/>
    <property type="evidence" value="ECO:0007669"/>
    <property type="project" value="InterPro"/>
</dbReference>
<reference evidence="4 5" key="1">
    <citation type="submission" date="2019-07" db="EMBL/GenBank/DDBJ databases">
        <title>Hymenobacter sp. straun FUR1 Genome sequencing and assembly.</title>
        <authorList>
            <person name="Chhetri G."/>
        </authorList>
    </citation>
    <scope>NUCLEOTIDE SEQUENCE [LARGE SCALE GENOMIC DNA]</scope>
    <source>
        <strain evidence="4 5">Fur1</strain>
    </source>
</reference>